<keyword evidence="3" id="KW-1185">Reference proteome</keyword>
<dbReference type="STRING" id="329884.A0A4V5N987"/>
<dbReference type="InterPro" id="IPR012878">
    <property type="entry name" value="Beta-AFase-like_GH127_cat"/>
</dbReference>
<reference evidence="2 3" key="1">
    <citation type="submission" date="2017-03" db="EMBL/GenBank/DDBJ databases">
        <title>Genomes of endolithic fungi from Antarctica.</title>
        <authorList>
            <person name="Coleine C."/>
            <person name="Masonjones S."/>
            <person name="Stajich J.E."/>
        </authorList>
    </citation>
    <scope>NUCLEOTIDE SEQUENCE [LARGE SCALE GENOMIC DNA]</scope>
    <source>
        <strain evidence="2 3">CCFEE 5184</strain>
    </source>
</reference>
<dbReference type="PANTHER" id="PTHR31151">
    <property type="entry name" value="PROLINE-TRNA LIGASE (DUF1680)"/>
    <property type="match status" value="1"/>
</dbReference>
<dbReference type="OrthoDB" id="5358475at2759"/>
<name>A0A4V5N987_9PEZI</name>
<feature type="domain" description="Non-reducing end beta-L-arabinofuranosidase-like GH127 catalytic" evidence="1">
    <location>
        <begin position="38"/>
        <end position="356"/>
    </location>
</feature>
<comment type="caution">
    <text evidence="2">The sequence shown here is derived from an EMBL/GenBank/DDBJ whole genome shotgun (WGS) entry which is preliminary data.</text>
</comment>
<dbReference type="EMBL" id="NAJQ01002240">
    <property type="protein sequence ID" value="TKA46679.1"/>
    <property type="molecule type" value="Genomic_DNA"/>
</dbReference>
<evidence type="ECO:0000259" key="1">
    <source>
        <dbReference type="Pfam" id="PF07944"/>
    </source>
</evidence>
<feature type="non-terminal residue" evidence="2">
    <location>
        <position position="447"/>
    </location>
</feature>
<accession>A0A4V5N987</accession>
<organism evidence="2 3">
    <name type="scientific">Friedmanniomyces simplex</name>
    <dbReference type="NCBI Taxonomy" id="329884"/>
    <lineage>
        <taxon>Eukaryota</taxon>
        <taxon>Fungi</taxon>
        <taxon>Dikarya</taxon>
        <taxon>Ascomycota</taxon>
        <taxon>Pezizomycotina</taxon>
        <taxon>Dothideomycetes</taxon>
        <taxon>Dothideomycetidae</taxon>
        <taxon>Mycosphaerellales</taxon>
        <taxon>Teratosphaeriaceae</taxon>
        <taxon>Friedmanniomyces</taxon>
    </lineage>
</organism>
<sequence>MSDGLAGHEHGFYNYVAHSSWLGQDMEYSALNEGFPYWFNGLVPLAYALNDARLKEQVHSSAQIVLDRQASDGWIGPEIGTARNLWARYPLCLGLTQLAEANSTWTEPIVSSLHRFTELMHSMLAANFTGYIYHEGDILSAGDYQWGQVRSQDMMITLQWLYEHYPGNQSQMLLDNMNFLHEKGLNWEDWYNKAAYFGQRMNEDLNSLKAVAVVRRFTHNDSLIQTAMDGVNWTMTYHGASSGTILADERLVGLAPYSGSELCTSVETMYSLSYLYGALGTNYYADRAELAAFNSLPAMLTPDWWGRQYMEEPNQPYAQNLSETPFYNTNSWGQTFGLEPNYPCCTVNHPQGWPKFLSNSFVKVGENALAHALLSPGTAKTTLSGGNVTVSCTTAYPFLQTLSYIVTADAPMDFYVRVPAWAGSNSSVTVNFNAFNASTPISPDPET</sequence>
<dbReference type="Pfam" id="PF07944">
    <property type="entry name" value="Beta-AFase-like_GH127_cat"/>
    <property type="match status" value="1"/>
</dbReference>
<dbReference type="PANTHER" id="PTHR31151:SF0">
    <property type="entry name" value="PROLINE-TRNA LIGASE (DUF1680)"/>
    <property type="match status" value="1"/>
</dbReference>
<evidence type="ECO:0000313" key="2">
    <source>
        <dbReference type="EMBL" id="TKA46679.1"/>
    </source>
</evidence>
<gene>
    <name evidence="2" type="ORF">B0A55_13311</name>
</gene>
<dbReference type="Proteomes" id="UP000309340">
    <property type="component" value="Unassembled WGS sequence"/>
</dbReference>
<dbReference type="AlphaFoldDB" id="A0A4V5N987"/>
<protein>
    <recommendedName>
        <fullName evidence="1">Non-reducing end beta-L-arabinofuranosidase-like GH127 catalytic domain-containing protein</fullName>
    </recommendedName>
</protein>
<proteinExistence type="predicted"/>
<evidence type="ECO:0000313" key="3">
    <source>
        <dbReference type="Proteomes" id="UP000309340"/>
    </source>
</evidence>